<feature type="domain" description="Nanos-type" evidence="10">
    <location>
        <begin position="28"/>
        <end position="82"/>
    </location>
</feature>
<dbReference type="InterPro" id="IPR038129">
    <property type="entry name" value="Nanos_sf"/>
</dbReference>
<evidence type="ECO:0000256" key="1">
    <source>
        <dbReference type="ARBA" id="ARBA00004496"/>
    </source>
</evidence>
<evidence type="ECO:0000256" key="5">
    <source>
        <dbReference type="ARBA" id="ARBA00022833"/>
    </source>
</evidence>
<dbReference type="InterPro" id="IPR008705">
    <property type="entry name" value="Nanos/Xcar2"/>
</dbReference>
<dbReference type="InterPro" id="IPR024161">
    <property type="entry name" value="Znf_nanos-typ"/>
</dbReference>
<gene>
    <name evidence="11" type="ORF">OESDEN_18546</name>
</gene>
<keyword evidence="3" id="KW-0479">Metal-binding</keyword>
<keyword evidence="7 8" id="KW-0694">RNA-binding</keyword>
<evidence type="ECO:0000313" key="12">
    <source>
        <dbReference type="Proteomes" id="UP000053660"/>
    </source>
</evidence>
<dbReference type="GO" id="GO:0003723">
    <property type="term" value="F:RNA binding"/>
    <property type="evidence" value="ECO:0007669"/>
    <property type="project" value="UniProtKB-UniRule"/>
</dbReference>
<feature type="region of interest" description="Disordered" evidence="9">
    <location>
        <begin position="1"/>
        <end position="24"/>
    </location>
</feature>
<evidence type="ECO:0000256" key="8">
    <source>
        <dbReference type="PROSITE-ProRule" id="PRU00855"/>
    </source>
</evidence>
<protein>
    <submittedName>
        <fullName evidence="11">Nanos RNA binding domain protein</fullName>
    </submittedName>
</protein>
<dbReference type="GO" id="GO:0008270">
    <property type="term" value="F:zinc ion binding"/>
    <property type="evidence" value="ECO:0007669"/>
    <property type="project" value="UniProtKB-KW"/>
</dbReference>
<evidence type="ECO:0000259" key="10">
    <source>
        <dbReference type="PROSITE" id="PS51522"/>
    </source>
</evidence>
<keyword evidence="4 8" id="KW-0863">Zinc-finger</keyword>
<accession>A0A0B1SCZ3</accession>
<dbReference type="Pfam" id="PF05741">
    <property type="entry name" value="zf-nanos"/>
    <property type="match status" value="1"/>
</dbReference>
<feature type="region of interest" description="Disordered" evidence="9">
    <location>
        <begin position="86"/>
        <end position="116"/>
    </location>
</feature>
<evidence type="ECO:0000256" key="6">
    <source>
        <dbReference type="ARBA" id="ARBA00022845"/>
    </source>
</evidence>
<dbReference type="Proteomes" id="UP000053660">
    <property type="component" value="Unassembled WGS sequence"/>
</dbReference>
<keyword evidence="6 8" id="KW-0810">Translation regulation</keyword>
<dbReference type="PROSITE" id="PS51522">
    <property type="entry name" value="ZF_NANOS"/>
    <property type="match status" value="1"/>
</dbReference>
<feature type="region of interest" description="Disordered" evidence="9">
    <location>
        <begin position="121"/>
        <end position="140"/>
    </location>
</feature>
<evidence type="ECO:0000256" key="4">
    <source>
        <dbReference type="ARBA" id="ARBA00022771"/>
    </source>
</evidence>
<reference evidence="11 12" key="1">
    <citation type="submission" date="2014-03" db="EMBL/GenBank/DDBJ databases">
        <title>Draft genome of the hookworm Oesophagostomum dentatum.</title>
        <authorList>
            <person name="Mitreva M."/>
        </authorList>
    </citation>
    <scope>NUCLEOTIDE SEQUENCE [LARGE SCALE GENOMIC DNA]</scope>
    <source>
        <strain evidence="11 12">OD-Hann</strain>
    </source>
</reference>
<dbReference type="EMBL" id="KN585785">
    <property type="protein sequence ID" value="KHJ81766.1"/>
    <property type="molecule type" value="Genomic_DNA"/>
</dbReference>
<comment type="subcellular location">
    <subcellularLocation>
        <location evidence="1">Cytoplasm</location>
    </subcellularLocation>
</comment>
<evidence type="ECO:0000313" key="11">
    <source>
        <dbReference type="EMBL" id="KHJ81766.1"/>
    </source>
</evidence>
<comment type="similarity">
    <text evidence="8">Belongs to the nanos family.</text>
</comment>
<keyword evidence="12" id="KW-1185">Reference proteome</keyword>
<proteinExistence type="inferred from homology"/>
<dbReference type="AlphaFoldDB" id="A0A0B1SCZ3"/>
<feature type="non-terminal residue" evidence="11">
    <location>
        <position position="140"/>
    </location>
</feature>
<name>A0A0B1SCZ3_OESDE</name>
<sequence>MEFRIRESSQPSVQPLPSSDSSTPVKLDCTFCRSIGKPEEVCSSHVIRAADGKVTCPELRKRTCNLCGATGDNSHSAVFCPLKAQQSMGEPGGDAPRISHTGPPRQGSNYSKSMIFERRDGVGYRGGYRNPGHRGGGYHQ</sequence>
<dbReference type="GO" id="GO:0006417">
    <property type="term" value="P:regulation of translation"/>
    <property type="evidence" value="ECO:0007669"/>
    <property type="project" value="UniProtKB-UniRule"/>
</dbReference>
<dbReference type="GO" id="GO:0005737">
    <property type="term" value="C:cytoplasm"/>
    <property type="evidence" value="ECO:0007669"/>
    <property type="project" value="UniProtKB-SubCell"/>
</dbReference>
<evidence type="ECO:0000256" key="2">
    <source>
        <dbReference type="ARBA" id="ARBA00022490"/>
    </source>
</evidence>
<keyword evidence="5" id="KW-0862">Zinc</keyword>
<dbReference type="Gene3D" id="4.10.60.30">
    <property type="entry name" value="Nanos, RNA-binding domain"/>
    <property type="match status" value="1"/>
</dbReference>
<organism evidence="11 12">
    <name type="scientific">Oesophagostomum dentatum</name>
    <name type="common">Nodular worm</name>
    <dbReference type="NCBI Taxonomy" id="61180"/>
    <lineage>
        <taxon>Eukaryota</taxon>
        <taxon>Metazoa</taxon>
        <taxon>Ecdysozoa</taxon>
        <taxon>Nematoda</taxon>
        <taxon>Chromadorea</taxon>
        <taxon>Rhabditida</taxon>
        <taxon>Rhabditina</taxon>
        <taxon>Rhabditomorpha</taxon>
        <taxon>Strongyloidea</taxon>
        <taxon>Strongylidae</taxon>
        <taxon>Oesophagostomum</taxon>
    </lineage>
</organism>
<evidence type="ECO:0000256" key="3">
    <source>
        <dbReference type="ARBA" id="ARBA00022723"/>
    </source>
</evidence>
<dbReference type="PANTHER" id="PTHR12887">
    <property type="entry name" value="NANOS PROTEIN"/>
    <property type="match status" value="1"/>
</dbReference>
<evidence type="ECO:0000256" key="9">
    <source>
        <dbReference type="SAM" id="MobiDB-lite"/>
    </source>
</evidence>
<evidence type="ECO:0000256" key="7">
    <source>
        <dbReference type="ARBA" id="ARBA00022884"/>
    </source>
</evidence>
<dbReference type="OrthoDB" id="5870823at2759"/>
<keyword evidence="2" id="KW-0963">Cytoplasm</keyword>
<feature type="compositionally biased region" description="Low complexity" evidence="9">
    <location>
        <begin position="8"/>
        <end position="22"/>
    </location>
</feature>